<organism evidence="2 3">
    <name type="scientific">Henosepilachna vigintioctopunctata</name>
    <dbReference type="NCBI Taxonomy" id="420089"/>
    <lineage>
        <taxon>Eukaryota</taxon>
        <taxon>Metazoa</taxon>
        <taxon>Ecdysozoa</taxon>
        <taxon>Arthropoda</taxon>
        <taxon>Hexapoda</taxon>
        <taxon>Insecta</taxon>
        <taxon>Pterygota</taxon>
        <taxon>Neoptera</taxon>
        <taxon>Endopterygota</taxon>
        <taxon>Coleoptera</taxon>
        <taxon>Polyphaga</taxon>
        <taxon>Cucujiformia</taxon>
        <taxon>Coccinelloidea</taxon>
        <taxon>Coccinellidae</taxon>
        <taxon>Epilachninae</taxon>
        <taxon>Epilachnini</taxon>
        <taxon>Henosepilachna</taxon>
    </lineage>
</organism>
<dbReference type="AlphaFoldDB" id="A0AAW1TWM3"/>
<feature type="region of interest" description="Disordered" evidence="1">
    <location>
        <begin position="1"/>
        <end position="89"/>
    </location>
</feature>
<accession>A0AAW1TWM3</accession>
<dbReference type="PANTHER" id="PTHR46298">
    <property type="entry name" value="ANDROGLOBIN"/>
    <property type="match status" value="1"/>
</dbReference>
<evidence type="ECO:0000256" key="1">
    <source>
        <dbReference type="SAM" id="MobiDB-lite"/>
    </source>
</evidence>
<comment type="caution">
    <text evidence="2">The sequence shown here is derived from an EMBL/GenBank/DDBJ whole genome shotgun (WGS) entry which is preliminary data.</text>
</comment>
<keyword evidence="3" id="KW-1185">Reference proteome</keyword>
<proteinExistence type="predicted"/>
<sequence>MTDASKKLSEKSKGKGGNLKGQQHIVEKPRQLVTPVPESTDPKSIPFPEWTNDDISSAFSSTQISGKSKDKSDKSDKYDKEKTDKQEDVRSFQDPQVLFLPFCLQEAECDWKRAPNIFSEYELVIFTKTNEYPDLLAGSAHLVHSPFIRSFISSVTILEYLANTTHFPTEATTAKFTPNAEGPWKPWHHIYSGGKPTAAHNPQVNNSGKYFVRLFWLGPGEKSLWTITSPWIRQGTYFFPPFRFLPCELRALTPTPR</sequence>
<feature type="compositionally biased region" description="Basic and acidic residues" evidence="1">
    <location>
        <begin position="1"/>
        <end position="13"/>
    </location>
</feature>
<dbReference type="PANTHER" id="PTHR46298:SF1">
    <property type="entry name" value="ANDROGLOBIN"/>
    <property type="match status" value="1"/>
</dbReference>
<dbReference type="Proteomes" id="UP001431783">
    <property type="component" value="Unassembled WGS sequence"/>
</dbReference>
<name>A0AAW1TWM3_9CUCU</name>
<dbReference type="InterPro" id="IPR053033">
    <property type="entry name" value="Androglobin-like"/>
</dbReference>
<evidence type="ECO:0000313" key="3">
    <source>
        <dbReference type="Proteomes" id="UP001431783"/>
    </source>
</evidence>
<reference evidence="2 3" key="1">
    <citation type="submission" date="2023-03" db="EMBL/GenBank/DDBJ databases">
        <title>Genome insight into feeding habits of ladybird beetles.</title>
        <authorList>
            <person name="Li H.-S."/>
            <person name="Huang Y.-H."/>
            <person name="Pang H."/>
        </authorList>
    </citation>
    <scope>NUCLEOTIDE SEQUENCE [LARGE SCALE GENOMIC DNA]</scope>
    <source>
        <strain evidence="2">SYSU_2023b</strain>
        <tissue evidence="2">Whole body</tissue>
    </source>
</reference>
<gene>
    <name evidence="2" type="ORF">WA026_005940</name>
</gene>
<feature type="compositionally biased region" description="Basic and acidic residues" evidence="1">
    <location>
        <begin position="67"/>
        <end position="89"/>
    </location>
</feature>
<evidence type="ECO:0000313" key="2">
    <source>
        <dbReference type="EMBL" id="KAK9875149.1"/>
    </source>
</evidence>
<dbReference type="EMBL" id="JARQZJ010000032">
    <property type="protein sequence ID" value="KAK9875149.1"/>
    <property type="molecule type" value="Genomic_DNA"/>
</dbReference>
<protein>
    <submittedName>
        <fullName evidence="2">Uncharacterized protein</fullName>
    </submittedName>
</protein>
<feature type="compositionally biased region" description="Polar residues" evidence="1">
    <location>
        <begin position="53"/>
        <end position="64"/>
    </location>
</feature>